<dbReference type="PROSITE" id="PS01124">
    <property type="entry name" value="HTH_ARAC_FAMILY_2"/>
    <property type="match status" value="1"/>
</dbReference>
<evidence type="ECO:0000256" key="4">
    <source>
        <dbReference type="SAM" id="Coils"/>
    </source>
</evidence>
<dbReference type="RefSeq" id="WP_213527835.1">
    <property type="nucleotide sequence ID" value="NZ_BOVJ01000035.1"/>
</dbReference>
<dbReference type="EMBL" id="BOVJ01000035">
    <property type="protein sequence ID" value="GIQ62522.1"/>
    <property type="molecule type" value="Genomic_DNA"/>
</dbReference>
<evidence type="ECO:0000256" key="1">
    <source>
        <dbReference type="ARBA" id="ARBA00023015"/>
    </source>
</evidence>
<dbReference type="Pfam" id="PF12833">
    <property type="entry name" value="HTH_18"/>
    <property type="match status" value="1"/>
</dbReference>
<dbReference type="InterPro" id="IPR009057">
    <property type="entry name" value="Homeodomain-like_sf"/>
</dbReference>
<evidence type="ECO:0000256" key="2">
    <source>
        <dbReference type="ARBA" id="ARBA00023125"/>
    </source>
</evidence>
<comment type="caution">
    <text evidence="7">The sequence shown here is derived from an EMBL/GenBank/DDBJ whole genome shotgun (WGS) entry which is preliminary data.</text>
</comment>
<dbReference type="PANTHER" id="PTHR43280:SF2">
    <property type="entry name" value="HTH-TYPE TRANSCRIPTIONAL REGULATOR EXSA"/>
    <property type="match status" value="1"/>
</dbReference>
<keyword evidence="3" id="KW-0804">Transcription</keyword>
<feature type="domain" description="HTH araC/xylS-type" evidence="6">
    <location>
        <begin position="440"/>
        <end position="539"/>
    </location>
</feature>
<accession>A0ABQ4N2X1</accession>
<dbReference type="InterPro" id="IPR018062">
    <property type="entry name" value="HTH_AraC-typ_CS"/>
</dbReference>
<protein>
    <recommendedName>
        <fullName evidence="6">HTH araC/xylS-type domain-containing protein</fullName>
    </recommendedName>
</protein>
<dbReference type="InterPro" id="IPR041522">
    <property type="entry name" value="CdaR_GGDEF"/>
</dbReference>
<keyword evidence="2" id="KW-0238">DNA-binding</keyword>
<organism evidence="7 8">
    <name type="scientific">Paenibacillus cisolokensis</name>
    <dbReference type="NCBI Taxonomy" id="1658519"/>
    <lineage>
        <taxon>Bacteria</taxon>
        <taxon>Bacillati</taxon>
        <taxon>Bacillota</taxon>
        <taxon>Bacilli</taxon>
        <taxon>Bacillales</taxon>
        <taxon>Paenibacillaceae</taxon>
        <taxon>Paenibacillus</taxon>
    </lineage>
</organism>
<dbReference type="PANTHER" id="PTHR43280">
    <property type="entry name" value="ARAC-FAMILY TRANSCRIPTIONAL REGULATOR"/>
    <property type="match status" value="1"/>
</dbReference>
<proteinExistence type="predicted"/>
<dbReference type="PRINTS" id="PR00032">
    <property type="entry name" value="HTHARAC"/>
</dbReference>
<keyword evidence="5" id="KW-0812">Transmembrane</keyword>
<evidence type="ECO:0000313" key="7">
    <source>
        <dbReference type="EMBL" id="GIQ62522.1"/>
    </source>
</evidence>
<keyword evidence="8" id="KW-1185">Reference proteome</keyword>
<name>A0ABQ4N2X1_9BACL</name>
<evidence type="ECO:0000259" key="6">
    <source>
        <dbReference type="PROSITE" id="PS01124"/>
    </source>
</evidence>
<feature type="transmembrane region" description="Helical" evidence="5">
    <location>
        <begin position="66"/>
        <end position="88"/>
    </location>
</feature>
<dbReference type="Gene3D" id="1.10.10.60">
    <property type="entry name" value="Homeodomain-like"/>
    <property type="match status" value="2"/>
</dbReference>
<keyword evidence="4" id="KW-0175">Coiled coil</keyword>
<keyword evidence="5" id="KW-0472">Membrane</keyword>
<dbReference type="SMART" id="SM00342">
    <property type="entry name" value="HTH_ARAC"/>
    <property type="match status" value="1"/>
</dbReference>
<evidence type="ECO:0000256" key="3">
    <source>
        <dbReference type="ARBA" id="ARBA00023163"/>
    </source>
</evidence>
<feature type="coiled-coil region" evidence="4">
    <location>
        <begin position="121"/>
        <end position="148"/>
    </location>
</feature>
<dbReference type="Proteomes" id="UP000680304">
    <property type="component" value="Unassembled WGS sequence"/>
</dbReference>
<dbReference type="PROSITE" id="PS00041">
    <property type="entry name" value="HTH_ARAC_FAMILY_1"/>
    <property type="match status" value="1"/>
</dbReference>
<evidence type="ECO:0000313" key="8">
    <source>
        <dbReference type="Proteomes" id="UP000680304"/>
    </source>
</evidence>
<evidence type="ECO:0000256" key="5">
    <source>
        <dbReference type="SAM" id="Phobius"/>
    </source>
</evidence>
<dbReference type="InterPro" id="IPR018060">
    <property type="entry name" value="HTH_AraC"/>
</dbReference>
<dbReference type="SUPFAM" id="SSF46689">
    <property type="entry name" value="Homeodomain-like"/>
    <property type="match status" value="1"/>
</dbReference>
<reference evidence="7 8" key="1">
    <citation type="submission" date="2021-04" db="EMBL/GenBank/DDBJ databases">
        <title>Draft genome sequence of Paenibacillus cisolokensis, LC2-13A.</title>
        <authorList>
            <person name="Uke A."/>
            <person name="Chhe C."/>
            <person name="Baramee S."/>
            <person name="Kosugi A."/>
        </authorList>
    </citation>
    <scope>NUCLEOTIDE SEQUENCE [LARGE SCALE GENOMIC DNA]</scope>
    <source>
        <strain evidence="7 8">LC2-13A</strain>
    </source>
</reference>
<keyword evidence="5" id="KW-1133">Transmembrane helix</keyword>
<sequence length="547" mass="62616">MIGGMTNRQLSFMRVRDAAGQLVYPPDDGDDAAAEGKVLTTAISERLGWTFESGIQVGQLFGWVSVISYVWVAIASLTFAAAIVYLIWITKRNYKPIRLMVNRIQTLQLRNEGTGRELDDLAVIDRALEKLIDQARDYEKEKRESAAIQRRQLFLDLIAGERGRHIGERLSKLNPLPEKERYAVAIARLEQYESFQSDYSPGEQNLMKYALGNVMQELALSEELYAWGEWAAPDRIAFILAADGDAASVKTRLRRTASVARAWMEERLRIPLSFGIGSVVDGWRGLHEAYCAALTAMDHQLSIGRDAVATSDDLPNGAQREMYKYMQLCTECVQKFRLTDETWREKLELLFRQLEADAPRDEDIHSLLRLLLQLLGRELKELSGNLGGHFEGEQAELWRSRFAYAPSLREMKALLLEYLNEIYRTYVAISETKSYKAMIAEMRAYIQENFANPDLSLKHLSDRFQISGKYASYLFKLEYDMKFVDYLVRLRMQHAERLLAYGDDTIQDIALKVGYANSITFGRVFKRTVGVTPSDYRRLKMRPSAPQ</sequence>
<keyword evidence="1" id="KW-0805">Transcription regulation</keyword>
<dbReference type="Pfam" id="PF17853">
    <property type="entry name" value="GGDEF_2"/>
    <property type="match status" value="1"/>
</dbReference>
<dbReference type="InterPro" id="IPR020449">
    <property type="entry name" value="Tscrpt_reg_AraC-type_HTH"/>
</dbReference>
<gene>
    <name evidence="7" type="ORF">PACILC2_10900</name>
</gene>